<feature type="domain" description="Squalene cyclase N-terminal" evidence="8">
    <location>
        <begin position="114"/>
        <end position="398"/>
    </location>
</feature>
<comment type="pathway">
    <text evidence="1">Secondary metabolite biosynthesis; hopanoid biosynthesis.</text>
</comment>
<dbReference type="InterPro" id="IPR006400">
    <property type="entry name" value="Hopene-cyclase"/>
</dbReference>
<dbReference type="SFLD" id="SFLDG01016">
    <property type="entry name" value="Prenyltransferase_Like_2"/>
    <property type="match status" value="1"/>
</dbReference>
<reference evidence="9" key="1">
    <citation type="submission" date="2022-08" db="EMBL/GenBank/DDBJ databases">
        <authorList>
            <person name="Tian L."/>
        </authorList>
    </citation>
    <scope>NUCLEOTIDE SEQUENCE</scope>
    <source>
        <strain evidence="9">CM253</strain>
    </source>
</reference>
<evidence type="ECO:0000256" key="5">
    <source>
        <dbReference type="ARBA" id="ARBA00023235"/>
    </source>
</evidence>
<accession>A0ABY5Q5H5</accession>
<dbReference type="InterPro" id="IPR032697">
    <property type="entry name" value="SQ_cyclase_N"/>
</dbReference>
<keyword evidence="5 9" id="KW-0413">Isomerase</keyword>
<dbReference type="GeneID" id="95577516"/>
<feature type="domain" description="Squalene cyclase C-terminal" evidence="7">
    <location>
        <begin position="409"/>
        <end position="723"/>
    </location>
</feature>
<evidence type="ECO:0000256" key="6">
    <source>
        <dbReference type="SAM" id="MobiDB-lite"/>
    </source>
</evidence>
<sequence length="739" mass="80030">MTATTDGSAESAGAGSESTPGAPPPGPAGAAAPRTEYGLAGPSDPAVGPGTSAGAGPCVPVALTERVAAPPGPVRRPGPPATYRQPGEPGTGRTAADLPPPPDGSPREVYEAAARATRHLLERQDPAGWWKGDLETNVTMDAEDLLLRQFLGIRDEATTYAAALFIRGEQREDGTWATFHGGPPELSATIEAYVALRLAGDRPDAPHMSRASAWIRAHGGIAAARVFTRIWLALFGWWSWDHLPELPPELVFLPPWVPLNIYDFGCWARQTIVPLTVVSALRPVRPAPFALDELHTDARTPYPAIPLAPLTTWDGAFQRMDRALHVYRRFAPRRLRKAAMDTAARWIVERQENDGCWGGIQPPAVYSVIALHLLGYDLGHPVMRAGLESLDRFAVRREDGARMIEACQSPVWDTCLAAIALADAGVRPDHPALVKAADWMLGEEITRTGDWAVRRPGLAPGGWAFEFHNDTYPDIDDTAEVVLALRRIRHPDPVRLDAAIARGVSWTLGMQSKDGAWGAFDADNTSPFPNRLPFCDFGEVIDPPSADVTAHVVEMLAFEGRAGDARTRRGITWLLDAQEPDGSWFGRWGTNYVYGTGSVVPALTAAGIAPGHPAVRRAVRWLESVQNEDGGWGEDQRSYQDRSWAGKGASTASQTAWALMALLAAGERDGEAVARGIAHLVRTQHEDGSWDEPYFTGTGFPWDFSINYHLYRQVFPLTALGRYLYGEPSAPAGSPGRGL</sequence>
<dbReference type="EC" id="5.4.99.17" evidence="9"/>
<dbReference type="InterPro" id="IPR018333">
    <property type="entry name" value="Squalene_cyclase"/>
</dbReference>
<evidence type="ECO:0000256" key="3">
    <source>
        <dbReference type="ARBA" id="ARBA00022723"/>
    </source>
</evidence>
<dbReference type="InterPro" id="IPR008930">
    <property type="entry name" value="Terpenoid_cyclase/PrenylTrfase"/>
</dbReference>
<keyword evidence="3" id="KW-0479">Metal-binding</keyword>
<dbReference type="GO" id="GO:0051007">
    <property type="term" value="F:squalene-hopene cyclase activity"/>
    <property type="evidence" value="ECO:0007669"/>
    <property type="project" value="UniProtKB-EC"/>
</dbReference>
<dbReference type="CDD" id="cd02892">
    <property type="entry name" value="SQCY_1"/>
    <property type="match status" value="1"/>
</dbReference>
<dbReference type="NCBIfam" id="TIGR01787">
    <property type="entry name" value="squalene_cyclas"/>
    <property type="match status" value="1"/>
</dbReference>
<dbReference type="RefSeq" id="WP_257857156.1">
    <property type="nucleotide sequence ID" value="NZ_CP102514.1"/>
</dbReference>
<protein>
    <submittedName>
        <fullName evidence="9">Squalene--hopene cyclase</fullName>
        <ecNumber evidence="9">5.4.99.17</ecNumber>
    </submittedName>
</protein>
<evidence type="ECO:0000259" key="8">
    <source>
        <dbReference type="Pfam" id="PF13249"/>
    </source>
</evidence>
<proteinExistence type="inferred from homology"/>
<dbReference type="NCBIfam" id="TIGR01507">
    <property type="entry name" value="hopene_cyclase"/>
    <property type="match status" value="1"/>
</dbReference>
<evidence type="ECO:0000256" key="2">
    <source>
        <dbReference type="ARBA" id="ARBA00009755"/>
    </source>
</evidence>
<dbReference type="PANTHER" id="PTHR11764:SF20">
    <property type="entry name" value="LANOSTEROL SYNTHASE"/>
    <property type="match status" value="1"/>
</dbReference>
<feature type="compositionally biased region" description="Pro residues" evidence="6">
    <location>
        <begin position="70"/>
        <end position="80"/>
    </location>
</feature>
<evidence type="ECO:0000313" key="10">
    <source>
        <dbReference type="Proteomes" id="UP001057738"/>
    </source>
</evidence>
<keyword evidence="10" id="KW-1185">Reference proteome</keyword>
<organism evidence="9 10">
    <name type="scientific">Streptomyces yangpuensis</name>
    <dbReference type="NCBI Taxonomy" id="1648182"/>
    <lineage>
        <taxon>Bacteria</taxon>
        <taxon>Bacillati</taxon>
        <taxon>Actinomycetota</taxon>
        <taxon>Actinomycetes</taxon>
        <taxon>Kitasatosporales</taxon>
        <taxon>Streptomycetaceae</taxon>
        <taxon>Streptomyces</taxon>
    </lineage>
</organism>
<evidence type="ECO:0000313" key="9">
    <source>
        <dbReference type="EMBL" id="UUY50870.1"/>
    </source>
</evidence>
<dbReference type="PANTHER" id="PTHR11764">
    <property type="entry name" value="TERPENE CYCLASE/MUTASE FAMILY MEMBER"/>
    <property type="match status" value="1"/>
</dbReference>
<dbReference type="EMBL" id="CP102514">
    <property type="protein sequence ID" value="UUY50870.1"/>
    <property type="molecule type" value="Genomic_DNA"/>
</dbReference>
<evidence type="ECO:0000256" key="1">
    <source>
        <dbReference type="ARBA" id="ARBA00004999"/>
    </source>
</evidence>
<evidence type="ECO:0000256" key="4">
    <source>
        <dbReference type="ARBA" id="ARBA00022737"/>
    </source>
</evidence>
<dbReference type="InterPro" id="IPR032696">
    <property type="entry name" value="SQ_cyclase_C"/>
</dbReference>
<dbReference type="Pfam" id="PF13249">
    <property type="entry name" value="SQHop_cyclase_N"/>
    <property type="match status" value="1"/>
</dbReference>
<keyword evidence="4" id="KW-0677">Repeat</keyword>
<dbReference type="SUPFAM" id="SSF48239">
    <property type="entry name" value="Terpenoid cyclases/Protein prenyltransferases"/>
    <property type="match status" value="2"/>
</dbReference>
<evidence type="ECO:0000259" key="7">
    <source>
        <dbReference type="Pfam" id="PF13243"/>
    </source>
</evidence>
<feature type="compositionally biased region" description="Low complexity" evidence="6">
    <location>
        <begin position="1"/>
        <end position="20"/>
    </location>
</feature>
<dbReference type="Proteomes" id="UP001057738">
    <property type="component" value="Chromosome"/>
</dbReference>
<dbReference type="Pfam" id="PF13243">
    <property type="entry name" value="SQHop_cyclase_C"/>
    <property type="match status" value="1"/>
</dbReference>
<comment type="similarity">
    <text evidence="2">Belongs to the terpene cyclase/mutase family.</text>
</comment>
<name>A0ABY5Q5H5_9ACTN</name>
<gene>
    <name evidence="9" type="primary">shc</name>
    <name evidence="9" type="ORF">NRK68_28735</name>
</gene>
<feature type="region of interest" description="Disordered" evidence="6">
    <location>
        <begin position="1"/>
        <end position="108"/>
    </location>
</feature>
<dbReference type="Gene3D" id="1.50.10.20">
    <property type="match status" value="2"/>
</dbReference>